<dbReference type="InterPro" id="IPR020103">
    <property type="entry name" value="PsdUridine_synth_cat_dom_sf"/>
</dbReference>
<evidence type="ECO:0000256" key="1">
    <source>
        <dbReference type="ARBA" id="ARBA00000073"/>
    </source>
</evidence>
<sequence>MKDVRECILYEDKDILVCHKPAGIAVQSGRVGSMDLENLLKNYIAQKKPGKIPYLAVIHRLDQPVEGVLVFALNPKAAAALNRQMTMGEISKTYLAVTDVKRESVLQKESTDTKKEEKVQMICLTDWLCKDNKTNSSSVVPAGTAGGKKAVLYYKILESREVQGQKRCMVQVRLETGRHHQIRVQLSHAGMPLVGDRKYNPVKNSREALALCSIQLEFTHPESGKKMKFQVAPTGTAFREFSVKKI</sequence>
<proteinExistence type="predicted"/>
<evidence type="ECO:0000256" key="3">
    <source>
        <dbReference type="ARBA" id="ARBA00033164"/>
    </source>
</evidence>
<comment type="caution">
    <text evidence="5">The sequence shown here is derived from an EMBL/GenBank/DDBJ whole genome shotgun (WGS) entry which is preliminary data.</text>
</comment>
<dbReference type="SUPFAM" id="SSF55120">
    <property type="entry name" value="Pseudouridine synthase"/>
    <property type="match status" value="1"/>
</dbReference>
<name>A0ABR7IE97_9FIRM</name>
<evidence type="ECO:0000259" key="4">
    <source>
        <dbReference type="Pfam" id="PF00849"/>
    </source>
</evidence>
<dbReference type="InterPro" id="IPR006145">
    <property type="entry name" value="PsdUridine_synth_RsuA/RluA"/>
</dbReference>
<gene>
    <name evidence="5" type="ORF">H8Z82_01410</name>
</gene>
<accession>A0ABR7IE97</accession>
<dbReference type="Gene3D" id="3.30.2350.10">
    <property type="entry name" value="Pseudouridine synthase"/>
    <property type="match status" value="1"/>
</dbReference>
<organism evidence="5 6">
    <name type="scientific">Blautia difficilis</name>
    <dbReference type="NCBI Taxonomy" id="2763027"/>
    <lineage>
        <taxon>Bacteria</taxon>
        <taxon>Bacillati</taxon>
        <taxon>Bacillota</taxon>
        <taxon>Clostridia</taxon>
        <taxon>Lachnospirales</taxon>
        <taxon>Lachnospiraceae</taxon>
        <taxon>Blautia</taxon>
    </lineage>
</organism>
<feature type="domain" description="Pseudouridine synthase RsuA/RluA-like" evidence="4">
    <location>
        <begin position="14"/>
        <end position="188"/>
    </location>
</feature>
<dbReference type="EMBL" id="JACOQG010000001">
    <property type="protein sequence ID" value="MBC5778346.1"/>
    <property type="molecule type" value="Genomic_DNA"/>
</dbReference>
<evidence type="ECO:0000313" key="6">
    <source>
        <dbReference type="Proteomes" id="UP000649826"/>
    </source>
</evidence>
<dbReference type="InterPro" id="IPR050188">
    <property type="entry name" value="RluA_PseudoU_synthase"/>
</dbReference>
<dbReference type="PANTHER" id="PTHR21600">
    <property type="entry name" value="MITOCHONDRIAL RNA PSEUDOURIDINE SYNTHASE"/>
    <property type="match status" value="1"/>
</dbReference>
<evidence type="ECO:0000313" key="5">
    <source>
        <dbReference type="EMBL" id="MBC5778346.1"/>
    </source>
</evidence>
<dbReference type="Pfam" id="PF00849">
    <property type="entry name" value="PseudoU_synth_2"/>
    <property type="match status" value="1"/>
</dbReference>
<evidence type="ECO:0000256" key="2">
    <source>
        <dbReference type="ARBA" id="ARBA00031870"/>
    </source>
</evidence>
<keyword evidence="6" id="KW-1185">Reference proteome</keyword>
<protein>
    <recommendedName>
        <fullName evidence="2">RNA pseudouridylate synthase</fullName>
    </recommendedName>
    <alternativeName>
        <fullName evidence="3">RNA-uridine isomerase</fullName>
    </alternativeName>
</protein>
<dbReference type="CDD" id="cd02869">
    <property type="entry name" value="PseudoU_synth_RluA_like"/>
    <property type="match status" value="1"/>
</dbReference>
<comment type="catalytic activity">
    <reaction evidence="1">
        <text>a uridine in RNA = a pseudouridine in RNA</text>
        <dbReference type="Rhea" id="RHEA:48348"/>
        <dbReference type="Rhea" id="RHEA-COMP:12068"/>
        <dbReference type="Rhea" id="RHEA-COMP:12069"/>
        <dbReference type="ChEBI" id="CHEBI:65314"/>
        <dbReference type="ChEBI" id="CHEBI:65315"/>
    </reaction>
</comment>
<dbReference type="Proteomes" id="UP000649826">
    <property type="component" value="Unassembled WGS sequence"/>
</dbReference>
<dbReference type="RefSeq" id="WP_186994026.1">
    <property type="nucleotide sequence ID" value="NZ_JACOQG010000001.1"/>
</dbReference>
<reference evidence="5 6" key="1">
    <citation type="submission" date="2020-08" db="EMBL/GenBank/DDBJ databases">
        <title>Genome public.</title>
        <authorList>
            <person name="Liu C."/>
            <person name="Sun Q."/>
        </authorList>
    </citation>
    <scope>NUCLEOTIDE SEQUENCE [LARGE SCALE GENOMIC DNA]</scope>
    <source>
        <strain evidence="5 6">M29</strain>
    </source>
</reference>